<feature type="chain" id="PRO_5042153353" evidence="10">
    <location>
        <begin position="18"/>
        <end position="363"/>
    </location>
</feature>
<evidence type="ECO:0000313" key="13">
    <source>
        <dbReference type="Proteomes" id="UP001215598"/>
    </source>
</evidence>
<evidence type="ECO:0000256" key="8">
    <source>
        <dbReference type="ARBA" id="ARBA00023145"/>
    </source>
</evidence>
<dbReference type="Gene3D" id="3.40.50.200">
    <property type="entry name" value="Peptidase S8/S53 domain"/>
    <property type="match status" value="1"/>
</dbReference>
<dbReference type="Pfam" id="PF09286">
    <property type="entry name" value="Pro-kuma_activ"/>
    <property type="match status" value="1"/>
</dbReference>
<feature type="signal peptide" evidence="10">
    <location>
        <begin position="1"/>
        <end position="17"/>
    </location>
</feature>
<comment type="caution">
    <text evidence="12">The sequence shown here is derived from an EMBL/GenBank/DDBJ whole genome shotgun (WGS) entry which is preliminary data.</text>
</comment>
<comment type="cofactor">
    <cofactor evidence="1">
        <name>Ca(2+)</name>
        <dbReference type="ChEBI" id="CHEBI:29108"/>
    </cofactor>
</comment>
<proteinExistence type="predicted"/>
<keyword evidence="3" id="KW-0645">Protease</keyword>
<evidence type="ECO:0000256" key="10">
    <source>
        <dbReference type="SAM" id="SignalP"/>
    </source>
</evidence>
<dbReference type="EMBL" id="JARKIB010000112">
    <property type="protein sequence ID" value="KAJ7738334.1"/>
    <property type="molecule type" value="Genomic_DNA"/>
</dbReference>
<dbReference type="GO" id="GO:0046872">
    <property type="term" value="F:metal ion binding"/>
    <property type="evidence" value="ECO:0007669"/>
    <property type="project" value="UniProtKB-KW"/>
</dbReference>
<reference evidence="12" key="1">
    <citation type="submission" date="2023-03" db="EMBL/GenBank/DDBJ databases">
        <title>Massive genome expansion in bonnet fungi (Mycena s.s.) driven by repeated elements and novel gene families across ecological guilds.</title>
        <authorList>
            <consortium name="Lawrence Berkeley National Laboratory"/>
            <person name="Harder C.B."/>
            <person name="Miyauchi S."/>
            <person name="Viragh M."/>
            <person name="Kuo A."/>
            <person name="Thoen E."/>
            <person name="Andreopoulos B."/>
            <person name="Lu D."/>
            <person name="Skrede I."/>
            <person name="Drula E."/>
            <person name="Henrissat B."/>
            <person name="Morin E."/>
            <person name="Kohler A."/>
            <person name="Barry K."/>
            <person name="LaButti K."/>
            <person name="Morin E."/>
            <person name="Salamov A."/>
            <person name="Lipzen A."/>
            <person name="Mereny Z."/>
            <person name="Hegedus B."/>
            <person name="Baldrian P."/>
            <person name="Stursova M."/>
            <person name="Weitz H."/>
            <person name="Taylor A."/>
            <person name="Grigoriev I.V."/>
            <person name="Nagy L.G."/>
            <person name="Martin F."/>
            <person name="Kauserud H."/>
        </authorList>
    </citation>
    <scope>NUCLEOTIDE SEQUENCE</scope>
    <source>
        <strain evidence="12">CBHHK182m</strain>
    </source>
</reference>
<keyword evidence="8" id="KW-0865">Zymogen</keyword>
<dbReference type="InterPro" id="IPR015366">
    <property type="entry name" value="S53_propep"/>
</dbReference>
<dbReference type="SUPFAM" id="SSF52743">
    <property type="entry name" value="Subtilisin-like"/>
    <property type="match status" value="1"/>
</dbReference>
<evidence type="ECO:0000313" key="12">
    <source>
        <dbReference type="EMBL" id="KAJ7738334.1"/>
    </source>
</evidence>
<dbReference type="GO" id="GO:0008240">
    <property type="term" value="F:tripeptidyl-peptidase activity"/>
    <property type="evidence" value="ECO:0007669"/>
    <property type="project" value="TreeGrafter"/>
</dbReference>
<keyword evidence="6" id="KW-0720">Serine protease</keyword>
<dbReference type="CDD" id="cd11377">
    <property type="entry name" value="Pro-peptidase_S53"/>
    <property type="match status" value="1"/>
</dbReference>
<dbReference type="PROSITE" id="PS51695">
    <property type="entry name" value="SEDOLISIN"/>
    <property type="match status" value="1"/>
</dbReference>
<keyword evidence="4" id="KW-0479">Metal-binding</keyword>
<feature type="domain" description="Peptidase S53" evidence="11">
    <location>
        <begin position="1"/>
        <end position="363"/>
    </location>
</feature>
<evidence type="ECO:0000256" key="4">
    <source>
        <dbReference type="ARBA" id="ARBA00022723"/>
    </source>
</evidence>
<comment type="subcellular location">
    <subcellularLocation>
        <location evidence="2">Secreted</location>
        <location evidence="2">Extracellular space</location>
    </subcellularLocation>
</comment>
<evidence type="ECO:0000256" key="9">
    <source>
        <dbReference type="PROSITE-ProRule" id="PRU01032"/>
    </source>
</evidence>
<organism evidence="12 13">
    <name type="scientific">Mycena metata</name>
    <dbReference type="NCBI Taxonomy" id="1033252"/>
    <lineage>
        <taxon>Eukaryota</taxon>
        <taxon>Fungi</taxon>
        <taxon>Dikarya</taxon>
        <taxon>Basidiomycota</taxon>
        <taxon>Agaricomycotina</taxon>
        <taxon>Agaricomycetes</taxon>
        <taxon>Agaricomycetidae</taxon>
        <taxon>Agaricales</taxon>
        <taxon>Marasmiineae</taxon>
        <taxon>Mycenaceae</taxon>
        <taxon>Mycena</taxon>
    </lineage>
</organism>
<dbReference type="InterPro" id="IPR036852">
    <property type="entry name" value="Peptidase_S8/S53_dom_sf"/>
</dbReference>
<evidence type="ECO:0000259" key="11">
    <source>
        <dbReference type="PROSITE" id="PS51695"/>
    </source>
</evidence>
<dbReference type="InterPro" id="IPR030400">
    <property type="entry name" value="Sedolisin_dom"/>
</dbReference>
<name>A0AAD7I9Z3_9AGAR</name>
<protein>
    <submittedName>
        <fullName evidence="12">Pro-kumamolisin, activation domain-containing protein</fullName>
    </submittedName>
</protein>
<evidence type="ECO:0000256" key="6">
    <source>
        <dbReference type="ARBA" id="ARBA00022825"/>
    </source>
</evidence>
<evidence type="ECO:0000256" key="7">
    <source>
        <dbReference type="ARBA" id="ARBA00022837"/>
    </source>
</evidence>
<dbReference type="AlphaFoldDB" id="A0AAD7I9Z3"/>
<sequence length="363" mass="38979">MPLTSLLFVSILGSAAASPVVNNFVLQGSRTSAPQGFANLGPADDSSLLNLRIALQSSNITGLEKALLDVSNPSSSNYGKHLSRAQVNAFVTPTDEATAVVKTWLASHGLVAKTVSSAGDWLSVSLNTSQANDMMAAKYENFQHIGSRTLSFSLPAEVANFVAHIHPTITFKNPVGPVLSTPKPVSADDLPTPCGFGARYLGTIWERRLRYRRRRGVYLHYIPDHRAFRLPVRYLGGLHRRHIPRDCFLLLRWGFSNLWSTPDDQADAVAAYLTLQGPTNAGLFNISGRGYPDISAQGNDVPIIVDGQLAFTGGTSASTPTFASVIALLNDQLIAAGKSPLGLLNPWLYANPGSTPIPRCSTT</sequence>
<dbReference type="SMART" id="SM00944">
    <property type="entry name" value="Pro-kuma_activ"/>
    <property type="match status" value="1"/>
</dbReference>
<dbReference type="GO" id="GO:0004252">
    <property type="term" value="F:serine-type endopeptidase activity"/>
    <property type="evidence" value="ECO:0007669"/>
    <property type="project" value="InterPro"/>
</dbReference>
<evidence type="ECO:0000256" key="5">
    <source>
        <dbReference type="ARBA" id="ARBA00022801"/>
    </source>
</evidence>
<dbReference type="SUPFAM" id="SSF54897">
    <property type="entry name" value="Protease propeptides/inhibitors"/>
    <property type="match status" value="1"/>
</dbReference>
<dbReference type="GO" id="GO:0006508">
    <property type="term" value="P:proteolysis"/>
    <property type="evidence" value="ECO:0007669"/>
    <property type="project" value="UniProtKB-KW"/>
</dbReference>
<dbReference type="Proteomes" id="UP001215598">
    <property type="component" value="Unassembled WGS sequence"/>
</dbReference>
<evidence type="ECO:0000256" key="2">
    <source>
        <dbReference type="ARBA" id="ARBA00004239"/>
    </source>
</evidence>
<evidence type="ECO:0000256" key="1">
    <source>
        <dbReference type="ARBA" id="ARBA00001913"/>
    </source>
</evidence>
<gene>
    <name evidence="12" type="ORF">B0H16DRAFT_1694817</name>
</gene>
<keyword evidence="7" id="KW-0106">Calcium</keyword>
<dbReference type="InterPro" id="IPR050819">
    <property type="entry name" value="Tripeptidyl-peptidase_I"/>
</dbReference>
<keyword evidence="13" id="KW-1185">Reference proteome</keyword>
<keyword evidence="10" id="KW-0732">Signal</keyword>
<accession>A0AAD7I9Z3</accession>
<comment type="caution">
    <text evidence="9">Lacks conserved residue(s) required for the propagation of feature annotation.</text>
</comment>
<evidence type="ECO:0000256" key="3">
    <source>
        <dbReference type="ARBA" id="ARBA00022670"/>
    </source>
</evidence>
<dbReference type="PANTHER" id="PTHR14218">
    <property type="entry name" value="PROTEASE S8 TRIPEPTIDYL PEPTIDASE I CLN2"/>
    <property type="match status" value="1"/>
</dbReference>
<dbReference type="PANTHER" id="PTHR14218:SF15">
    <property type="entry name" value="TRIPEPTIDYL-PEPTIDASE 1"/>
    <property type="match status" value="1"/>
</dbReference>
<dbReference type="GO" id="GO:0005576">
    <property type="term" value="C:extracellular region"/>
    <property type="evidence" value="ECO:0007669"/>
    <property type="project" value="UniProtKB-SubCell"/>
</dbReference>
<keyword evidence="5" id="KW-0378">Hydrolase</keyword>